<gene>
    <name evidence="3" type="ORF">BDV96DRAFT_336677</name>
</gene>
<evidence type="ECO:0000313" key="3">
    <source>
        <dbReference type="EMBL" id="KAF2106308.1"/>
    </source>
</evidence>
<sequence>MSLGHLTLKAMLITGVLLTPSVAPLVRADALSDLQDLQMNINSAATSIGTKTNSSRNWGFFGADPKEAGTADLVSNISTTILRVKFQADTNLTSWVNATNATNIGQNLTNLDDPYINYVSAIPNLATALTALGRSWHKEMNRPVYEAIDALQQTITAFQTSMLTDNLIHTNSTLRTIRASGALEDAQTAWSRLLNFPGSSGKSSSRRRRRTFDSRLEGLVKATFDPNDRDTSLPEKRSASWRPTLHQGEHYTHQDLWDRTPSSRQSREGMARPYDAEVQDNERLAAIRKEMGINNLPKPKFAGPVVKLRPSRRFDALPSAPTVPVAKPAAVPTCHPKNRCETVAVDFVA</sequence>
<feature type="chain" id="PRO_5025458672" evidence="2">
    <location>
        <begin position="29"/>
        <end position="349"/>
    </location>
</feature>
<feature type="signal peptide" evidence="2">
    <location>
        <begin position="1"/>
        <end position="28"/>
    </location>
</feature>
<organism evidence="3 4">
    <name type="scientific">Lophiotrema nucula</name>
    <dbReference type="NCBI Taxonomy" id="690887"/>
    <lineage>
        <taxon>Eukaryota</taxon>
        <taxon>Fungi</taxon>
        <taxon>Dikarya</taxon>
        <taxon>Ascomycota</taxon>
        <taxon>Pezizomycotina</taxon>
        <taxon>Dothideomycetes</taxon>
        <taxon>Pleosporomycetidae</taxon>
        <taxon>Pleosporales</taxon>
        <taxon>Lophiotremataceae</taxon>
        <taxon>Lophiotrema</taxon>
    </lineage>
</organism>
<reference evidence="3" key="1">
    <citation type="journal article" date="2020" name="Stud. Mycol.">
        <title>101 Dothideomycetes genomes: a test case for predicting lifestyles and emergence of pathogens.</title>
        <authorList>
            <person name="Haridas S."/>
            <person name="Albert R."/>
            <person name="Binder M."/>
            <person name="Bloem J."/>
            <person name="Labutti K."/>
            <person name="Salamov A."/>
            <person name="Andreopoulos B."/>
            <person name="Baker S."/>
            <person name="Barry K."/>
            <person name="Bills G."/>
            <person name="Bluhm B."/>
            <person name="Cannon C."/>
            <person name="Castanera R."/>
            <person name="Culley D."/>
            <person name="Daum C."/>
            <person name="Ezra D."/>
            <person name="Gonzalez J."/>
            <person name="Henrissat B."/>
            <person name="Kuo A."/>
            <person name="Liang C."/>
            <person name="Lipzen A."/>
            <person name="Lutzoni F."/>
            <person name="Magnuson J."/>
            <person name="Mondo S."/>
            <person name="Nolan M."/>
            <person name="Ohm R."/>
            <person name="Pangilinan J."/>
            <person name="Park H.-J."/>
            <person name="Ramirez L."/>
            <person name="Alfaro M."/>
            <person name="Sun H."/>
            <person name="Tritt A."/>
            <person name="Yoshinaga Y."/>
            <person name="Zwiers L.-H."/>
            <person name="Turgeon B."/>
            <person name="Goodwin S."/>
            <person name="Spatafora J."/>
            <person name="Crous P."/>
            <person name="Grigoriev I."/>
        </authorList>
    </citation>
    <scope>NUCLEOTIDE SEQUENCE</scope>
    <source>
        <strain evidence="3">CBS 627.86</strain>
    </source>
</reference>
<feature type="compositionally biased region" description="Basic and acidic residues" evidence="1">
    <location>
        <begin position="226"/>
        <end position="238"/>
    </location>
</feature>
<dbReference type="AlphaFoldDB" id="A0A6A5YJI6"/>
<evidence type="ECO:0000256" key="1">
    <source>
        <dbReference type="SAM" id="MobiDB-lite"/>
    </source>
</evidence>
<dbReference type="OrthoDB" id="3860394at2759"/>
<keyword evidence="4" id="KW-1185">Reference proteome</keyword>
<keyword evidence="2" id="KW-0732">Signal</keyword>
<accession>A0A6A5YJI6</accession>
<protein>
    <submittedName>
        <fullName evidence="3">Uncharacterized protein</fullName>
    </submittedName>
</protein>
<feature type="compositionally biased region" description="Basic and acidic residues" evidence="1">
    <location>
        <begin position="247"/>
        <end position="258"/>
    </location>
</feature>
<dbReference type="EMBL" id="ML977364">
    <property type="protein sequence ID" value="KAF2106308.1"/>
    <property type="molecule type" value="Genomic_DNA"/>
</dbReference>
<feature type="region of interest" description="Disordered" evidence="1">
    <location>
        <begin position="223"/>
        <end position="274"/>
    </location>
</feature>
<dbReference type="Proteomes" id="UP000799770">
    <property type="component" value="Unassembled WGS sequence"/>
</dbReference>
<proteinExistence type="predicted"/>
<evidence type="ECO:0000256" key="2">
    <source>
        <dbReference type="SAM" id="SignalP"/>
    </source>
</evidence>
<name>A0A6A5YJI6_9PLEO</name>
<evidence type="ECO:0000313" key="4">
    <source>
        <dbReference type="Proteomes" id="UP000799770"/>
    </source>
</evidence>